<gene>
    <name evidence="1" type="ORF">METZ01_LOCUS489998</name>
</gene>
<proteinExistence type="predicted"/>
<sequence>MELGLADEDPAVRIGGRTEFELKGEVLGEFLGCPELLDTPAFRRGRDHEPSI</sequence>
<dbReference type="EMBL" id="UINC01212699">
    <property type="protein sequence ID" value="SVE37144.1"/>
    <property type="molecule type" value="Genomic_DNA"/>
</dbReference>
<dbReference type="AlphaFoldDB" id="A0A383CYJ9"/>
<name>A0A383CYJ9_9ZZZZ</name>
<evidence type="ECO:0000313" key="1">
    <source>
        <dbReference type="EMBL" id="SVE37144.1"/>
    </source>
</evidence>
<accession>A0A383CYJ9</accession>
<protein>
    <submittedName>
        <fullName evidence="1">Uncharacterized protein</fullName>
    </submittedName>
</protein>
<reference evidence="1" key="1">
    <citation type="submission" date="2018-05" db="EMBL/GenBank/DDBJ databases">
        <authorList>
            <person name="Lanie J.A."/>
            <person name="Ng W.-L."/>
            <person name="Kazmierczak K.M."/>
            <person name="Andrzejewski T.M."/>
            <person name="Davidsen T.M."/>
            <person name="Wayne K.J."/>
            <person name="Tettelin H."/>
            <person name="Glass J.I."/>
            <person name="Rusch D."/>
            <person name="Podicherti R."/>
            <person name="Tsui H.-C.T."/>
            <person name="Winkler M.E."/>
        </authorList>
    </citation>
    <scope>NUCLEOTIDE SEQUENCE</scope>
</reference>
<feature type="non-terminal residue" evidence="1">
    <location>
        <position position="52"/>
    </location>
</feature>
<organism evidence="1">
    <name type="scientific">marine metagenome</name>
    <dbReference type="NCBI Taxonomy" id="408172"/>
    <lineage>
        <taxon>unclassified sequences</taxon>
        <taxon>metagenomes</taxon>
        <taxon>ecological metagenomes</taxon>
    </lineage>
</organism>